<feature type="transmembrane region" description="Helical" evidence="3">
    <location>
        <begin position="262"/>
        <end position="286"/>
    </location>
</feature>
<dbReference type="GeneID" id="68116872"/>
<dbReference type="Proteomes" id="UP000444721">
    <property type="component" value="Unassembled WGS sequence"/>
</dbReference>
<dbReference type="CDD" id="cd15841">
    <property type="entry name" value="SNARE_Qc"/>
    <property type="match status" value="1"/>
</dbReference>
<dbReference type="Gene3D" id="1.20.5.110">
    <property type="match status" value="1"/>
</dbReference>
<protein>
    <recommendedName>
        <fullName evidence="4">t-SNARE coiled-coil homology domain-containing protein</fullName>
    </recommendedName>
</protein>
<dbReference type="OrthoDB" id="244190at2759"/>
<dbReference type="VEuPathDB" id="AmoebaDB:FDP41_009657"/>
<keyword evidence="3" id="KW-0812">Transmembrane</keyword>
<organism evidence="5 6">
    <name type="scientific">Naegleria fowleri</name>
    <name type="common">Brain eating amoeba</name>
    <dbReference type="NCBI Taxonomy" id="5763"/>
    <lineage>
        <taxon>Eukaryota</taxon>
        <taxon>Discoba</taxon>
        <taxon>Heterolobosea</taxon>
        <taxon>Tetramitia</taxon>
        <taxon>Eutetramitia</taxon>
        <taxon>Vahlkampfiidae</taxon>
        <taxon>Naegleria</taxon>
    </lineage>
</organism>
<reference evidence="5 6" key="1">
    <citation type="journal article" date="2019" name="Sci. Rep.">
        <title>Nanopore sequencing improves the draft genome of the human pathogenic amoeba Naegleria fowleri.</title>
        <authorList>
            <person name="Liechti N."/>
            <person name="Schurch N."/>
            <person name="Bruggmann R."/>
            <person name="Wittwer M."/>
        </authorList>
    </citation>
    <scope>NUCLEOTIDE SEQUENCE [LARGE SCALE GENOMIC DNA]</scope>
    <source>
        <strain evidence="5 6">ATCC 30894</strain>
    </source>
</reference>
<dbReference type="AlphaFoldDB" id="A0A6A5BAS7"/>
<sequence>MVRVYEETSGQKLDGDENETEGLTPFDACKYLIAKKIMATREKIKQRDNTKGGVTVRARLSNDLRKMISAIKNDDLQKIIKIHEKSAKKRFLKKVDPELIKAQKNDIELIKKHILELELLSKRKYDKDSKKNPKEDTTTSHLLEGADDLDNENKSSGVMDGVVLEQNLPDDATKSQLPTIDISQAMLKVQDMQKQIDQGLDVFSKKLDDLHQMSLDIGNELNEQNRLLEQIDKKVEEEVTKLKNLNAKVDNALDKVGGSNKIMCIICIAIIIVVCAAAALIFLISYF</sequence>
<evidence type="ECO:0000256" key="2">
    <source>
        <dbReference type="SAM" id="MobiDB-lite"/>
    </source>
</evidence>
<accession>A0A6A5BAS7</accession>
<proteinExistence type="predicted"/>
<evidence type="ECO:0000313" key="6">
    <source>
        <dbReference type="Proteomes" id="UP000444721"/>
    </source>
</evidence>
<dbReference type="VEuPathDB" id="AmoebaDB:NfTy_087160"/>
<keyword evidence="6" id="KW-1185">Reference proteome</keyword>
<feature type="region of interest" description="Disordered" evidence="2">
    <location>
        <begin position="126"/>
        <end position="156"/>
    </location>
</feature>
<evidence type="ECO:0000313" key="5">
    <source>
        <dbReference type="EMBL" id="KAF0971961.1"/>
    </source>
</evidence>
<dbReference type="InterPro" id="IPR000727">
    <property type="entry name" value="T_SNARE_dom"/>
</dbReference>
<dbReference type="SUPFAM" id="SSF58038">
    <property type="entry name" value="SNARE fusion complex"/>
    <property type="match status" value="1"/>
</dbReference>
<feature type="coiled-coil region" evidence="1">
    <location>
        <begin position="221"/>
        <end position="255"/>
    </location>
</feature>
<dbReference type="EMBL" id="VFQX01000072">
    <property type="protein sequence ID" value="KAF0971961.1"/>
    <property type="molecule type" value="Genomic_DNA"/>
</dbReference>
<feature type="domain" description="T-SNARE coiled-coil homology" evidence="4">
    <location>
        <begin position="190"/>
        <end position="252"/>
    </location>
</feature>
<evidence type="ECO:0000256" key="3">
    <source>
        <dbReference type="SAM" id="Phobius"/>
    </source>
</evidence>
<feature type="compositionally biased region" description="Basic and acidic residues" evidence="2">
    <location>
        <begin position="126"/>
        <end position="138"/>
    </location>
</feature>
<keyword evidence="1" id="KW-0175">Coiled coil</keyword>
<dbReference type="VEuPathDB" id="AmoebaDB:NF0051060"/>
<comment type="caution">
    <text evidence="5">The sequence shown here is derived from an EMBL/GenBank/DDBJ whole genome shotgun (WGS) entry which is preliminary data.</text>
</comment>
<name>A0A6A5BAS7_NAEFO</name>
<evidence type="ECO:0000259" key="4">
    <source>
        <dbReference type="PROSITE" id="PS50192"/>
    </source>
</evidence>
<dbReference type="SMART" id="SM00397">
    <property type="entry name" value="t_SNARE"/>
    <property type="match status" value="1"/>
</dbReference>
<keyword evidence="3" id="KW-0472">Membrane</keyword>
<keyword evidence="3" id="KW-1133">Transmembrane helix</keyword>
<dbReference type="OMA" id="ICEMERQ"/>
<dbReference type="PROSITE" id="PS50192">
    <property type="entry name" value="T_SNARE"/>
    <property type="match status" value="1"/>
</dbReference>
<gene>
    <name evidence="5" type="ORF">FDP41_009657</name>
</gene>
<evidence type="ECO:0000256" key="1">
    <source>
        <dbReference type="SAM" id="Coils"/>
    </source>
</evidence>
<dbReference type="RefSeq" id="XP_044556676.1">
    <property type="nucleotide sequence ID" value="XM_044713638.1"/>
</dbReference>